<dbReference type="AlphaFoldDB" id="A0A1U9Z7S7"/>
<proteinExistence type="predicted"/>
<keyword evidence="2" id="KW-1185">Reference proteome</keyword>
<dbReference type="OrthoDB" id="7960576at2"/>
<dbReference type="RefSeq" id="WP_018066888.1">
    <property type="nucleotide sequence ID" value="NZ_AQWH01000029.1"/>
</dbReference>
<protein>
    <submittedName>
        <fullName evidence="1">Uncharacterized protein</fullName>
    </submittedName>
</protein>
<organism evidence="1 2">
    <name type="scientific">Martelella mediterranea DSM 17316</name>
    <dbReference type="NCBI Taxonomy" id="1122214"/>
    <lineage>
        <taxon>Bacteria</taxon>
        <taxon>Pseudomonadati</taxon>
        <taxon>Pseudomonadota</taxon>
        <taxon>Alphaproteobacteria</taxon>
        <taxon>Hyphomicrobiales</taxon>
        <taxon>Aurantimonadaceae</taxon>
        <taxon>Martelella</taxon>
    </lineage>
</organism>
<evidence type="ECO:0000313" key="2">
    <source>
        <dbReference type="Proteomes" id="UP000191135"/>
    </source>
</evidence>
<name>A0A1U9Z7S7_9HYPH</name>
<reference evidence="1 2" key="1">
    <citation type="submission" date="2017-03" db="EMBL/GenBank/DDBJ databases">
        <title>Foreign affairs: Plasmid Transfer between Roseobacters and Rhizobia.</title>
        <authorList>
            <person name="Bartling P."/>
            <person name="Bunk B."/>
            <person name="Overmann J."/>
            <person name="Brinkmann H."/>
            <person name="Petersen J."/>
        </authorList>
    </citation>
    <scope>NUCLEOTIDE SEQUENCE [LARGE SCALE GENOMIC DNA]</scope>
    <source>
        <strain evidence="1 2">MACL11</strain>
        <plasmid evidence="2">Plasmid pmm593</plasmid>
    </source>
</reference>
<keyword evidence="1" id="KW-0614">Plasmid</keyword>
<sequence length="88" mass="10075">MTLTFRHYSKEAATPDTVLLRVVQRGDRAIGFVDSIDFGNEDTPFYPTEEMSMPEAIRLAENRNDTGGPIMVKLEEDAEWDPRWGKLE</sequence>
<dbReference type="EMBL" id="CP020331">
    <property type="protein sequence ID" value="AQZ53741.1"/>
    <property type="molecule type" value="Genomic_DNA"/>
</dbReference>
<geneLocation type="plasmid" evidence="2">
    <name>pmm593</name>
</geneLocation>
<dbReference type="Proteomes" id="UP000191135">
    <property type="component" value="Plasmid pMM593"/>
</dbReference>
<dbReference type="KEGG" id="mmed:Mame_04449"/>
<accession>A0A1U9Z7S7</accession>
<evidence type="ECO:0000313" key="1">
    <source>
        <dbReference type="EMBL" id="AQZ53741.1"/>
    </source>
</evidence>
<gene>
    <name evidence="1" type="ORF">Mame_04449</name>
</gene>